<accession>A0A931N392</accession>
<dbReference type="Proteomes" id="UP000655751">
    <property type="component" value="Unassembled WGS sequence"/>
</dbReference>
<dbReference type="GO" id="GO:0032259">
    <property type="term" value="P:methylation"/>
    <property type="evidence" value="ECO:0007669"/>
    <property type="project" value="UniProtKB-KW"/>
</dbReference>
<dbReference type="SUPFAM" id="SSF53335">
    <property type="entry name" value="S-adenosyl-L-methionine-dependent methyltransferases"/>
    <property type="match status" value="1"/>
</dbReference>
<dbReference type="EMBL" id="JADMLG010000015">
    <property type="protein sequence ID" value="MBH0780365.1"/>
    <property type="molecule type" value="Genomic_DNA"/>
</dbReference>
<sequence length="455" mass="50354">MSLRSTVYFAGWGGDSLGWEQVPGVQGRIAANHNEVATAVHALNFPGTEHLPPGDVKDLDLAALPYTELFWASPACPAWTDAQGTKRHFDTSNQYTMFDEELGPIEDPAHARSRALVEQIPRYLRAMAARGNPVLAGVMENVIQCRRWDDWKRWVREIADLGYGVRLIALNSGHVLPRRCLPVPQSRDRLYFAFWLKSLGRQPDWDKWLRPRAWCASCERTVAAVQSWKKPGTDMGRYGIRHGQYVYRCPHRSCRAAIVEPVTTPASAAIDWTLPPGERIADRVDPLAEATMDRIRVGLTRFAGAPMLTPAGGTWRTEATSLSTPMPARTTRECDGLVIPPPTAVFPAPRPLLVPYNRTGRAHPVTDPLGTLTTKDRYALLGVDHTRAVGQCTFRMLADTEVRNGMAFPPTFRPLGDKRTRIRGYGNAVTPASAEVIGCALVEAVTGEQIERCAA</sequence>
<evidence type="ECO:0000313" key="3">
    <source>
        <dbReference type="Proteomes" id="UP000655751"/>
    </source>
</evidence>
<dbReference type="Gene3D" id="3.40.50.150">
    <property type="entry name" value="Vaccinia Virus protein VP39"/>
    <property type="match status" value="1"/>
</dbReference>
<evidence type="ECO:0000256" key="1">
    <source>
        <dbReference type="SAM" id="MobiDB-lite"/>
    </source>
</evidence>
<dbReference type="RefSeq" id="WP_196152679.1">
    <property type="nucleotide sequence ID" value="NZ_JADMLG010000015.1"/>
</dbReference>
<evidence type="ECO:0000313" key="2">
    <source>
        <dbReference type="EMBL" id="MBH0780365.1"/>
    </source>
</evidence>
<dbReference type="GO" id="GO:0008168">
    <property type="term" value="F:methyltransferase activity"/>
    <property type="evidence" value="ECO:0007669"/>
    <property type="project" value="UniProtKB-KW"/>
</dbReference>
<dbReference type="InterPro" id="IPR029063">
    <property type="entry name" value="SAM-dependent_MTases_sf"/>
</dbReference>
<keyword evidence="3" id="KW-1185">Reference proteome</keyword>
<protein>
    <submittedName>
        <fullName evidence="2">DNA cytosine methyltransferase</fullName>
    </submittedName>
</protein>
<comment type="caution">
    <text evidence="2">The sequence shown here is derived from an EMBL/GenBank/DDBJ whole genome shotgun (WGS) entry which is preliminary data.</text>
</comment>
<dbReference type="AlphaFoldDB" id="A0A931N392"/>
<reference evidence="2" key="1">
    <citation type="submission" date="2020-11" db="EMBL/GenBank/DDBJ databases">
        <title>Nocardia NEAU-351.nov., a novel actinomycete isolated from the cow dung.</title>
        <authorList>
            <person name="Zhang X."/>
        </authorList>
    </citation>
    <scope>NUCLEOTIDE SEQUENCE</scope>
    <source>
        <strain evidence="2">NEAU-351</strain>
    </source>
</reference>
<gene>
    <name evidence="2" type="ORF">IT779_29245</name>
</gene>
<proteinExistence type="predicted"/>
<keyword evidence="2" id="KW-0489">Methyltransferase</keyword>
<organism evidence="2 3">
    <name type="scientific">Nocardia bovistercoris</name>
    <dbReference type="NCBI Taxonomy" id="2785916"/>
    <lineage>
        <taxon>Bacteria</taxon>
        <taxon>Bacillati</taxon>
        <taxon>Actinomycetota</taxon>
        <taxon>Actinomycetes</taxon>
        <taxon>Mycobacteriales</taxon>
        <taxon>Nocardiaceae</taxon>
        <taxon>Nocardia</taxon>
    </lineage>
</organism>
<feature type="region of interest" description="Disordered" evidence="1">
    <location>
        <begin position="313"/>
        <end position="334"/>
    </location>
</feature>
<name>A0A931N392_9NOCA</name>
<keyword evidence="2" id="KW-0808">Transferase</keyword>